<protein>
    <recommendedName>
        <fullName evidence="3">Fatty acid desaturase</fullName>
    </recommendedName>
</protein>
<keyword evidence="2" id="KW-1185">Reference proteome</keyword>
<gene>
    <name evidence="1" type="ORF">VNI00_000255</name>
</gene>
<dbReference type="GO" id="GO:0016491">
    <property type="term" value="F:oxidoreductase activity"/>
    <property type="evidence" value="ECO:0007669"/>
    <property type="project" value="InterPro"/>
</dbReference>
<dbReference type="PANTHER" id="PTHR32100">
    <property type="entry name" value="OMEGA-6 FATTY ACID DESATURASE, CHLOROPLASTIC"/>
    <property type="match status" value="1"/>
</dbReference>
<dbReference type="Proteomes" id="UP001383192">
    <property type="component" value="Unassembled WGS sequence"/>
</dbReference>
<dbReference type="InterPro" id="IPR012171">
    <property type="entry name" value="Fatty_acid_desaturase"/>
</dbReference>
<evidence type="ECO:0008006" key="3">
    <source>
        <dbReference type="Google" id="ProtNLM"/>
    </source>
</evidence>
<dbReference type="EMBL" id="JAYKXP010000001">
    <property type="protein sequence ID" value="KAK7062766.1"/>
    <property type="molecule type" value="Genomic_DNA"/>
</dbReference>
<sequence>MDTLYRVFADSPEYLARKNTPFSPTKVTHSELRAVIPQALFEKNTLKGLLYVARDVICAVLVYKLGVLIDPTTALLISRFGVSPLISIVFKWTSWAVYWYCQSVILAGWWCMAHEAGHGNISPHEWVNHLVGFSLHTVGLLLDAV</sequence>
<accession>A0AAW0EGC1</accession>
<evidence type="ECO:0000313" key="1">
    <source>
        <dbReference type="EMBL" id="KAK7062766.1"/>
    </source>
</evidence>
<comment type="caution">
    <text evidence="1">The sequence shown here is derived from an EMBL/GenBank/DDBJ whole genome shotgun (WGS) entry which is preliminary data.</text>
</comment>
<dbReference type="AlphaFoldDB" id="A0AAW0EGC1"/>
<reference evidence="1 2" key="1">
    <citation type="submission" date="2024-01" db="EMBL/GenBank/DDBJ databases">
        <title>A draft genome for a cacao thread blight-causing isolate of Paramarasmius palmivorus.</title>
        <authorList>
            <person name="Baruah I.K."/>
            <person name="Bukari Y."/>
            <person name="Amoako-Attah I."/>
            <person name="Meinhardt L.W."/>
            <person name="Bailey B.A."/>
            <person name="Cohen S.P."/>
        </authorList>
    </citation>
    <scope>NUCLEOTIDE SEQUENCE [LARGE SCALE GENOMIC DNA]</scope>
    <source>
        <strain evidence="1 2">GH-12</strain>
    </source>
</reference>
<evidence type="ECO:0000313" key="2">
    <source>
        <dbReference type="Proteomes" id="UP001383192"/>
    </source>
</evidence>
<organism evidence="1 2">
    <name type="scientific">Paramarasmius palmivorus</name>
    <dbReference type="NCBI Taxonomy" id="297713"/>
    <lineage>
        <taxon>Eukaryota</taxon>
        <taxon>Fungi</taxon>
        <taxon>Dikarya</taxon>
        <taxon>Basidiomycota</taxon>
        <taxon>Agaricomycotina</taxon>
        <taxon>Agaricomycetes</taxon>
        <taxon>Agaricomycetidae</taxon>
        <taxon>Agaricales</taxon>
        <taxon>Marasmiineae</taxon>
        <taxon>Marasmiaceae</taxon>
        <taxon>Paramarasmius</taxon>
    </lineage>
</organism>
<proteinExistence type="predicted"/>
<name>A0AAW0EGC1_9AGAR</name>